<dbReference type="EMBL" id="GBXM01021451">
    <property type="protein sequence ID" value="JAH87126.1"/>
    <property type="molecule type" value="Transcribed_RNA"/>
</dbReference>
<dbReference type="InterPro" id="IPR023179">
    <property type="entry name" value="GTP-bd_ortho_bundle_sf"/>
</dbReference>
<name>A0A0E9W9Z2_ANGAN</name>
<organism evidence="3">
    <name type="scientific">Anguilla anguilla</name>
    <name type="common">European freshwater eel</name>
    <name type="synonym">Muraena anguilla</name>
    <dbReference type="NCBI Taxonomy" id="7936"/>
    <lineage>
        <taxon>Eukaryota</taxon>
        <taxon>Metazoa</taxon>
        <taxon>Chordata</taxon>
        <taxon>Craniata</taxon>
        <taxon>Vertebrata</taxon>
        <taxon>Euteleostomi</taxon>
        <taxon>Actinopterygii</taxon>
        <taxon>Neopterygii</taxon>
        <taxon>Teleostei</taxon>
        <taxon>Anguilliformes</taxon>
        <taxon>Anguillidae</taxon>
        <taxon>Anguilla</taxon>
    </lineage>
</organism>
<dbReference type="PANTHER" id="PTHR45782:SF4">
    <property type="entry name" value="MITOCHONDRIAL RIBOSOME-ASSOCIATED GTPASE 1"/>
    <property type="match status" value="1"/>
</dbReference>
<evidence type="ECO:0000256" key="1">
    <source>
        <dbReference type="ARBA" id="ARBA00022741"/>
    </source>
</evidence>
<reference evidence="3" key="1">
    <citation type="submission" date="2014-11" db="EMBL/GenBank/DDBJ databases">
        <authorList>
            <person name="Amaro Gonzalez C."/>
        </authorList>
    </citation>
    <scope>NUCLEOTIDE SEQUENCE</scope>
</reference>
<dbReference type="FunFam" id="1.10.1580.10:FF:000004">
    <property type="entry name" value="Mitochondrial GTPase 1"/>
    <property type="match status" value="1"/>
</dbReference>
<dbReference type="GO" id="GO:0003924">
    <property type="term" value="F:GTPase activity"/>
    <property type="evidence" value="ECO:0007669"/>
    <property type="project" value="TreeGrafter"/>
</dbReference>
<dbReference type="Gene3D" id="1.10.1580.10">
    <property type="match status" value="1"/>
</dbReference>
<evidence type="ECO:0000256" key="2">
    <source>
        <dbReference type="ARBA" id="ARBA00023134"/>
    </source>
</evidence>
<dbReference type="AlphaFoldDB" id="A0A0E9W9Z2"/>
<dbReference type="GO" id="GO:0005525">
    <property type="term" value="F:GTP binding"/>
    <property type="evidence" value="ECO:0007669"/>
    <property type="project" value="UniProtKB-KW"/>
</dbReference>
<dbReference type="PANTHER" id="PTHR45782">
    <property type="entry name" value="MITOCHONDRIAL RIBOSOME-ASSOCIATED GTPASE 1"/>
    <property type="match status" value="1"/>
</dbReference>
<protein>
    <submittedName>
        <fullName evidence="3">Uncharacterized protein</fullName>
    </submittedName>
</protein>
<keyword evidence="2" id="KW-0342">GTP-binding</keyword>
<reference evidence="3" key="2">
    <citation type="journal article" date="2015" name="Fish Shellfish Immunol.">
        <title>Early steps in the European eel (Anguilla anguilla)-Vibrio vulnificus interaction in the gills: Role of the RtxA13 toxin.</title>
        <authorList>
            <person name="Callol A."/>
            <person name="Pajuelo D."/>
            <person name="Ebbesson L."/>
            <person name="Teles M."/>
            <person name="MacKenzie S."/>
            <person name="Amaro C."/>
        </authorList>
    </citation>
    <scope>NUCLEOTIDE SEQUENCE</scope>
</reference>
<accession>A0A0E9W9Z2</accession>
<keyword evidence="1" id="KW-0547">Nucleotide-binding</keyword>
<dbReference type="GO" id="GO:0032543">
    <property type="term" value="P:mitochondrial translation"/>
    <property type="evidence" value="ECO:0007669"/>
    <property type="project" value="TreeGrafter"/>
</dbReference>
<proteinExistence type="predicted"/>
<sequence>MKLVLVWNNIGPLVGEDIMADYLLYSLNRLEKFSYVDQYDLGEPSDDIQHVLKRIAVKLGKTQRVKAITGVGNITITMPNYTAAAYHFIRAFRRGELGRVTLD</sequence>
<dbReference type="GO" id="GO:0005739">
    <property type="term" value="C:mitochondrion"/>
    <property type="evidence" value="ECO:0007669"/>
    <property type="project" value="TreeGrafter"/>
</dbReference>
<evidence type="ECO:0000313" key="3">
    <source>
        <dbReference type="EMBL" id="JAH87126.1"/>
    </source>
</evidence>